<name>A0A9W6UG11_9ACTN</name>
<feature type="domain" description="Bacterial bifunctional deaminase-reductase C-terminal" evidence="4">
    <location>
        <begin position="1"/>
        <end position="205"/>
    </location>
</feature>
<evidence type="ECO:0000259" key="4">
    <source>
        <dbReference type="Pfam" id="PF01872"/>
    </source>
</evidence>
<dbReference type="Gene3D" id="3.40.430.10">
    <property type="entry name" value="Dihydrofolate Reductase, subunit A"/>
    <property type="match status" value="1"/>
</dbReference>
<proteinExistence type="predicted"/>
<evidence type="ECO:0000313" key="5">
    <source>
        <dbReference type="EMBL" id="GLU46321.1"/>
    </source>
</evidence>
<dbReference type="AlphaFoldDB" id="A0A9W6UG11"/>
<evidence type="ECO:0000313" key="6">
    <source>
        <dbReference type="Proteomes" id="UP001165092"/>
    </source>
</evidence>
<dbReference type="SUPFAM" id="SSF53597">
    <property type="entry name" value="Dihydrofolate reductase-like"/>
    <property type="match status" value="1"/>
</dbReference>
<dbReference type="InterPro" id="IPR050765">
    <property type="entry name" value="Riboflavin_Biosynth_HTPR"/>
</dbReference>
<dbReference type="PANTHER" id="PTHR38011">
    <property type="entry name" value="DIHYDROFOLATE REDUCTASE FAMILY PROTEIN (AFU_ORTHOLOGUE AFUA_8G06820)"/>
    <property type="match status" value="1"/>
</dbReference>
<accession>A0A9W6UG11</accession>
<dbReference type="InterPro" id="IPR002734">
    <property type="entry name" value="RibDG_C"/>
</dbReference>
<dbReference type="InterPro" id="IPR024072">
    <property type="entry name" value="DHFR-like_dom_sf"/>
</dbReference>
<organism evidence="5 6">
    <name type="scientific">Nocardiopsis ansamitocini</name>
    <dbReference type="NCBI Taxonomy" id="1670832"/>
    <lineage>
        <taxon>Bacteria</taxon>
        <taxon>Bacillati</taxon>
        <taxon>Actinomycetota</taxon>
        <taxon>Actinomycetes</taxon>
        <taxon>Streptosporangiales</taxon>
        <taxon>Nocardiopsidaceae</taxon>
        <taxon>Nocardiopsis</taxon>
    </lineage>
</organism>
<comment type="pathway">
    <text evidence="1">Cofactor biosynthesis; riboflavin biosynthesis.</text>
</comment>
<sequence length="218" mass="23478">MSLDGYIDDASPDRLRLSNEADFDEVDELRARCDAILVGAGTVRADNPRLLVRSPQRQQRRIDQGTTAHLVKVVLSASGELDPTARIFTTGDAGTLVYVPDPVHAATADRFADRPDTRIIAVGEPLDLATVLSDLAERGIERLMVEGGGAVHTAFLTHGLADELRLAVAPFLIGDPDAPRFVHPGTFTNPPARPMRLVRTRSLGDIAVLHYATDGSTP</sequence>
<protein>
    <recommendedName>
        <fullName evidence="4">Bacterial bifunctional deaminase-reductase C-terminal domain-containing protein</fullName>
    </recommendedName>
</protein>
<dbReference type="EMBL" id="BSQG01000001">
    <property type="protein sequence ID" value="GLU46321.1"/>
    <property type="molecule type" value="Genomic_DNA"/>
</dbReference>
<evidence type="ECO:0000256" key="2">
    <source>
        <dbReference type="ARBA" id="ARBA00022857"/>
    </source>
</evidence>
<evidence type="ECO:0000256" key="3">
    <source>
        <dbReference type="ARBA" id="ARBA00023002"/>
    </source>
</evidence>
<keyword evidence="6" id="KW-1185">Reference proteome</keyword>
<dbReference type="GO" id="GO:0009231">
    <property type="term" value="P:riboflavin biosynthetic process"/>
    <property type="evidence" value="ECO:0007669"/>
    <property type="project" value="InterPro"/>
</dbReference>
<evidence type="ECO:0000256" key="1">
    <source>
        <dbReference type="ARBA" id="ARBA00005104"/>
    </source>
</evidence>
<dbReference type="GO" id="GO:0008703">
    <property type="term" value="F:5-amino-6-(5-phosphoribosylamino)uracil reductase activity"/>
    <property type="evidence" value="ECO:0007669"/>
    <property type="project" value="InterPro"/>
</dbReference>
<dbReference type="PANTHER" id="PTHR38011:SF7">
    <property type="entry name" value="2,5-DIAMINO-6-RIBOSYLAMINO-4(3H)-PYRIMIDINONE 5'-PHOSPHATE REDUCTASE"/>
    <property type="match status" value="1"/>
</dbReference>
<keyword evidence="2" id="KW-0521">NADP</keyword>
<dbReference type="Pfam" id="PF01872">
    <property type="entry name" value="RibD_C"/>
    <property type="match status" value="1"/>
</dbReference>
<gene>
    <name evidence="5" type="ORF">Nans01_06720</name>
</gene>
<dbReference type="Proteomes" id="UP001165092">
    <property type="component" value="Unassembled WGS sequence"/>
</dbReference>
<comment type="caution">
    <text evidence="5">The sequence shown here is derived from an EMBL/GenBank/DDBJ whole genome shotgun (WGS) entry which is preliminary data.</text>
</comment>
<keyword evidence="3" id="KW-0560">Oxidoreductase</keyword>
<reference evidence="5" key="1">
    <citation type="submission" date="2023-02" db="EMBL/GenBank/DDBJ databases">
        <title>Nocardiopsis ansamitocini NBRC 112285.</title>
        <authorList>
            <person name="Ichikawa N."/>
            <person name="Sato H."/>
            <person name="Tonouchi N."/>
        </authorList>
    </citation>
    <scope>NUCLEOTIDE SEQUENCE</scope>
    <source>
        <strain evidence="5">NBRC 112285</strain>
    </source>
</reference>